<reference evidence="1 2" key="1">
    <citation type="submission" date="2018-05" db="EMBL/GenBank/DDBJ databases">
        <title>Genetic diversity of glacier-inhabiting Cryobacterium bacteria in China and description of Cryobacterium mengkeensis sp. nov. and Arthrobacter glacialis sp. nov.</title>
        <authorList>
            <person name="Liu Q."/>
            <person name="Xin Y.-H."/>
        </authorList>
    </citation>
    <scope>NUCLEOTIDE SEQUENCE [LARGE SCALE GENOMIC DNA]</scope>
    <source>
        <strain evidence="1 2">GP3</strain>
    </source>
</reference>
<dbReference type="EMBL" id="QHLZ01000004">
    <property type="protein sequence ID" value="PXA65813.1"/>
    <property type="molecule type" value="Genomic_DNA"/>
</dbReference>
<accession>A0A2V3DYG0</accession>
<evidence type="ECO:0000313" key="2">
    <source>
        <dbReference type="Proteomes" id="UP000246303"/>
    </source>
</evidence>
<evidence type="ECO:0000313" key="1">
    <source>
        <dbReference type="EMBL" id="PXA65813.1"/>
    </source>
</evidence>
<proteinExistence type="predicted"/>
<comment type="caution">
    <text evidence="1">The sequence shown here is derived from an EMBL/GenBank/DDBJ whole genome shotgun (WGS) entry which is preliminary data.</text>
</comment>
<gene>
    <name evidence="1" type="ORF">CVS29_07235</name>
</gene>
<dbReference type="AlphaFoldDB" id="A0A2V3DYG0"/>
<dbReference type="Proteomes" id="UP000246303">
    <property type="component" value="Unassembled WGS sequence"/>
</dbReference>
<name>A0A2V3DYG0_9MICC</name>
<keyword evidence="2" id="KW-1185">Reference proteome</keyword>
<organism evidence="1 2">
    <name type="scientific">Arthrobacter psychrochitiniphilus</name>
    <dbReference type="NCBI Taxonomy" id="291045"/>
    <lineage>
        <taxon>Bacteria</taxon>
        <taxon>Bacillati</taxon>
        <taxon>Actinomycetota</taxon>
        <taxon>Actinomycetes</taxon>
        <taxon>Micrococcales</taxon>
        <taxon>Micrococcaceae</taxon>
        <taxon>Arthrobacter</taxon>
    </lineage>
</organism>
<protein>
    <submittedName>
        <fullName evidence="1">Uncharacterized protein</fullName>
    </submittedName>
</protein>
<sequence>MSERAWGFKSPLAHVFEKDPDATYGSVGVFLYARTFVFLTMVQCRSGQGIAGQGIALGALAPLRDKTRSHERIRFSVGTGSSI</sequence>